<evidence type="ECO:0000313" key="2">
    <source>
        <dbReference type="Proteomes" id="UP001307889"/>
    </source>
</evidence>
<proteinExistence type="predicted"/>
<sequence>MRSKVVGTICLTPGLVAGEVRDNGNLIGRRACACARATRAGSDCWNFYSDPVYRGDVATKFSRLMLEQTGSASENFVTDRRRRQPPPLSANCSLTFAFGPLNGIRFGDKGWKGPSGNIGAAKRNNYDIMRN</sequence>
<dbReference type="EMBL" id="AP028913">
    <property type="protein sequence ID" value="BES94322.1"/>
    <property type="molecule type" value="Genomic_DNA"/>
</dbReference>
<reference evidence="1 2" key="1">
    <citation type="submission" date="2023-09" db="EMBL/GenBank/DDBJ databases">
        <title>Nesidiocoris tenuis whole genome shotgun sequence.</title>
        <authorList>
            <person name="Shibata T."/>
            <person name="Shimoda M."/>
            <person name="Kobayashi T."/>
            <person name="Uehara T."/>
        </authorList>
    </citation>
    <scope>NUCLEOTIDE SEQUENCE [LARGE SCALE GENOMIC DNA]</scope>
    <source>
        <strain evidence="1 2">Japan</strain>
    </source>
</reference>
<gene>
    <name evidence="1" type="ORF">NTJ_07131</name>
</gene>
<name>A0ABN7ASL0_9HEMI</name>
<organism evidence="1 2">
    <name type="scientific">Nesidiocoris tenuis</name>
    <dbReference type="NCBI Taxonomy" id="355587"/>
    <lineage>
        <taxon>Eukaryota</taxon>
        <taxon>Metazoa</taxon>
        <taxon>Ecdysozoa</taxon>
        <taxon>Arthropoda</taxon>
        <taxon>Hexapoda</taxon>
        <taxon>Insecta</taxon>
        <taxon>Pterygota</taxon>
        <taxon>Neoptera</taxon>
        <taxon>Paraneoptera</taxon>
        <taxon>Hemiptera</taxon>
        <taxon>Heteroptera</taxon>
        <taxon>Panheteroptera</taxon>
        <taxon>Cimicomorpha</taxon>
        <taxon>Miridae</taxon>
        <taxon>Dicyphina</taxon>
        <taxon>Nesidiocoris</taxon>
    </lineage>
</organism>
<evidence type="ECO:0000313" key="1">
    <source>
        <dbReference type="EMBL" id="BES94322.1"/>
    </source>
</evidence>
<keyword evidence="2" id="KW-1185">Reference proteome</keyword>
<protein>
    <submittedName>
        <fullName evidence="1">Uncharacterized protein</fullName>
    </submittedName>
</protein>
<dbReference type="Proteomes" id="UP001307889">
    <property type="component" value="Chromosome 5"/>
</dbReference>
<accession>A0ABN7ASL0</accession>